<keyword evidence="5" id="KW-0479">Metal-binding</keyword>
<keyword evidence="8" id="KW-0186">Copper</keyword>
<evidence type="ECO:0000256" key="2">
    <source>
        <dbReference type="ARBA" id="ARBA00004418"/>
    </source>
</evidence>
<keyword evidence="6" id="KW-0574">Periplasm</keyword>
<evidence type="ECO:0000256" key="9">
    <source>
        <dbReference type="NCBIfam" id="TIGR02375"/>
    </source>
</evidence>
<dbReference type="PROSITE" id="PS00196">
    <property type="entry name" value="COPPER_BLUE"/>
    <property type="match status" value="1"/>
</dbReference>
<dbReference type="NCBIfam" id="TIGR02375">
    <property type="entry name" value="pseudoazurin"/>
    <property type="match status" value="1"/>
</dbReference>
<dbReference type="PRINTS" id="PR00155">
    <property type="entry name" value="AMICYANIN"/>
</dbReference>
<accession>A0ABT1Z4X6</accession>
<evidence type="ECO:0000256" key="5">
    <source>
        <dbReference type="ARBA" id="ARBA00022723"/>
    </source>
</evidence>
<evidence type="ECO:0000256" key="3">
    <source>
        <dbReference type="ARBA" id="ARBA00016984"/>
    </source>
</evidence>
<comment type="cofactor">
    <cofactor evidence="1">
        <name>Cu cation</name>
        <dbReference type="ChEBI" id="CHEBI:23378"/>
    </cofactor>
</comment>
<evidence type="ECO:0000256" key="4">
    <source>
        <dbReference type="ARBA" id="ARBA00022448"/>
    </source>
</evidence>
<evidence type="ECO:0000256" key="10">
    <source>
        <dbReference type="SAM" id="SignalP"/>
    </source>
</evidence>
<name>A0ABT1Z4X6_9RHOB</name>
<evidence type="ECO:0000313" key="13">
    <source>
        <dbReference type="Proteomes" id="UP001165396"/>
    </source>
</evidence>
<dbReference type="RefSeq" id="WP_258295970.1">
    <property type="nucleotide sequence ID" value="NZ_JANKJG010000018.1"/>
</dbReference>
<evidence type="ECO:0000259" key="11">
    <source>
        <dbReference type="Pfam" id="PF00127"/>
    </source>
</evidence>
<reference evidence="12" key="1">
    <citation type="submission" date="2022-07" db="EMBL/GenBank/DDBJ databases">
        <title>Pseudosulfitobacter sp. strain AP-MA-4, whole genome sequence.</title>
        <authorList>
            <person name="Jiang Y."/>
        </authorList>
    </citation>
    <scope>NUCLEOTIDE SEQUENCE</scope>
    <source>
        <strain evidence="12">AP-MA-4</strain>
    </source>
</reference>
<protein>
    <recommendedName>
        <fullName evidence="3 9">Pseudoazurin</fullName>
    </recommendedName>
</protein>
<dbReference type="PRINTS" id="PR00156">
    <property type="entry name" value="COPPERBLUE"/>
</dbReference>
<gene>
    <name evidence="12" type="ORF">NTA49_16795</name>
</gene>
<comment type="caution">
    <text evidence="12">The sequence shown here is derived from an EMBL/GenBank/DDBJ whole genome shotgun (WGS) entry which is preliminary data.</text>
</comment>
<keyword evidence="10" id="KW-0732">Signal</keyword>
<dbReference type="InterPro" id="IPR008972">
    <property type="entry name" value="Cupredoxin"/>
</dbReference>
<dbReference type="InterPro" id="IPR000923">
    <property type="entry name" value="BlueCu_1"/>
</dbReference>
<evidence type="ECO:0000313" key="12">
    <source>
        <dbReference type="EMBL" id="MCR8828199.1"/>
    </source>
</evidence>
<dbReference type="InterPro" id="IPR002386">
    <property type="entry name" value="Amicyanin/Pseudoazurin"/>
</dbReference>
<dbReference type="Pfam" id="PF00127">
    <property type="entry name" value="Copper-bind"/>
    <property type="match status" value="1"/>
</dbReference>
<feature type="signal peptide" evidence="10">
    <location>
        <begin position="1"/>
        <end position="21"/>
    </location>
</feature>
<sequence length="147" mass="15786">MIRTMIKGFAVAALMGGAAYAETYEVQMLNRGDDGEIMVFEPAFLQIAPGDTVKFLATDKSHNAEAIVGMLPEGADAFKGRINEEIEVTLDAEGLYAVKCAPHFAMGMVMTIAVGDAADEIAAPDDFLAGRIPPKAKERFVKQLAEF</sequence>
<keyword evidence="7" id="KW-0249">Electron transport</keyword>
<dbReference type="InterPro" id="IPR001235">
    <property type="entry name" value="Copper_blue_Plastocyanin"/>
</dbReference>
<proteinExistence type="predicted"/>
<dbReference type="InterPro" id="IPR028871">
    <property type="entry name" value="BlueCu_1_BS"/>
</dbReference>
<dbReference type="EMBL" id="JANKJG010000018">
    <property type="protein sequence ID" value="MCR8828199.1"/>
    <property type="molecule type" value="Genomic_DNA"/>
</dbReference>
<keyword evidence="4" id="KW-0813">Transport</keyword>
<comment type="subcellular location">
    <subcellularLocation>
        <location evidence="2">Periplasm</location>
    </subcellularLocation>
</comment>
<dbReference type="InterPro" id="IPR012745">
    <property type="entry name" value="Pseudoazurin"/>
</dbReference>
<feature type="chain" id="PRO_5046467540" description="Pseudoazurin" evidence="10">
    <location>
        <begin position="22"/>
        <end position="147"/>
    </location>
</feature>
<dbReference type="Gene3D" id="2.60.40.420">
    <property type="entry name" value="Cupredoxins - blue copper proteins"/>
    <property type="match status" value="1"/>
</dbReference>
<evidence type="ECO:0000256" key="6">
    <source>
        <dbReference type="ARBA" id="ARBA00022764"/>
    </source>
</evidence>
<dbReference type="Proteomes" id="UP001165396">
    <property type="component" value="Unassembled WGS sequence"/>
</dbReference>
<feature type="domain" description="Blue (type 1) copper" evidence="11">
    <location>
        <begin position="27"/>
        <end position="114"/>
    </location>
</feature>
<evidence type="ECO:0000256" key="7">
    <source>
        <dbReference type="ARBA" id="ARBA00022982"/>
    </source>
</evidence>
<evidence type="ECO:0000256" key="1">
    <source>
        <dbReference type="ARBA" id="ARBA00001935"/>
    </source>
</evidence>
<organism evidence="12 13">
    <name type="scientific">Pseudosulfitobacter koreensis</name>
    <dbReference type="NCBI Taxonomy" id="2968472"/>
    <lineage>
        <taxon>Bacteria</taxon>
        <taxon>Pseudomonadati</taxon>
        <taxon>Pseudomonadota</taxon>
        <taxon>Alphaproteobacteria</taxon>
        <taxon>Rhodobacterales</taxon>
        <taxon>Roseobacteraceae</taxon>
        <taxon>Pseudosulfitobacter</taxon>
    </lineage>
</organism>
<dbReference type="CDD" id="cd04218">
    <property type="entry name" value="Pseudoazurin"/>
    <property type="match status" value="1"/>
</dbReference>
<evidence type="ECO:0000256" key="8">
    <source>
        <dbReference type="ARBA" id="ARBA00023008"/>
    </source>
</evidence>
<dbReference type="SUPFAM" id="SSF49503">
    <property type="entry name" value="Cupredoxins"/>
    <property type="match status" value="1"/>
</dbReference>
<keyword evidence="13" id="KW-1185">Reference proteome</keyword>